<feature type="domain" description="AMP-binding enzyme C-terminal" evidence="6">
    <location>
        <begin position="534"/>
        <end position="608"/>
    </location>
</feature>
<proteinExistence type="inferred from homology"/>
<evidence type="ECO:0000259" key="6">
    <source>
        <dbReference type="Pfam" id="PF13193"/>
    </source>
</evidence>
<evidence type="ECO:0000256" key="2">
    <source>
        <dbReference type="ARBA" id="ARBA00022598"/>
    </source>
</evidence>
<dbReference type="PANTHER" id="PTHR42921:SF1">
    <property type="entry name" value="ACETOACETYL-COA SYNTHETASE"/>
    <property type="match status" value="1"/>
</dbReference>
<dbReference type="EMBL" id="LR778301">
    <property type="protein sequence ID" value="CAB1367922.1"/>
    <property type="molecule type" value="Genomic_DNA"/>
</dbReference>
<keyword evidence="9" id="KW-1185">Reference proteome</keyword>
<reference evidence="8 9" key="1">
    <citation type="submission" date="2020-03" db="EMBL/GenBank/DDBJ databases">
        <authorList>
            <consortium name="Genoscope - CEA"/>
            <person name="William W."/>
        </authorList>
    </citation>
    <scope>NUCLEOTIDE SEQUENCE [LARGE SCALE GENOMIC DNA]</scope>
    <source>
        <strain evidence="9">DSM 16959</strain>
    </source>
</reference>
<dbReference type="InterPro" id="IPR000873">
    <property type="entry name" value="AMP-dep_synth/lig_dom"/>
</dbReference>
<dbReference type="Pfam" id="PF16177">
    <property type="entry name" value="ACAS_N"/>
    <property type="match status" value="1"/>
</dbReference>
<dbReference type="GO" id="GO:0030729">
    <property type="term" value="F:acetoacetate-CoA ligase activity"/>
    <property type="evidence" value="ECO:0007669"/>
    <property type="project" value="UniProtKB-EC"/>
</dbReference>
<dbReference type="PANTHER" id="PTHR42921">
    <property type="entry name" value="ACETOACETYL-COA SYNTHETASE"/>
    <property type="match status" value="1"/>
</dbReference>
<dbReference type="Gene3D" id="3.40.50.12780">
    <property type="entry name" value="N-terminal domain of ligase-like"/>
    <property type="match status" value="1"/>
</dbReference>
<dbReference type="KEGG" id="doe:DENOEST_0757"/>
<evidence type="ECO:0000259" key="7">
    <source>
        <dbReference type="Pfam" id="PF16177"/>
    </source>
</evidence>
<dbReference type="OrthoDB" id="9766486at2"/>
<dbReference type="InterPro" id="IPR032387">
    <property type="entry name" value="ACAS_N"/>
</dbReference>
<dbReference type="EC" id="6.2.1.16" evidence="8"/>
<dbReference type="NCBIfam" id="NF002937">
    <property type="entry name" value="PRK03584.1"/>
    <property type="match status" value="1"/>
</dbReference>
<keyword evidence="2 8" id="KW-0436">Ligase</keyword>
<dbReference type="Pfam" id="PF00501">
    <property type="entry name" value="AMP-binding"/>
    <property type="match status" value="1"/>
</dbReference>
<feature type="domain" description="AMP-dependent synthetase/ligase" evidence="5">
    <location>
        <begin position="99"/>
        <end position="465"/>
    </location>
</feature>
<comment type="similarity">
    <text evidence="1">Belongs to the ATP-dependent AMP-binding enzyme family.</text>
</comment>
<evidence type="ECO:0000313" key="9">
    <source>
        <dbReference type="Proteomes" id="UP000515733"/>
    </source>
</evidence>
<name>A0A6S6XYI0_9PROT</name>
<evidence type="ECO:0000256" key="3">
    <source>
        <dbReference type="ARBA" id="ARBA00022741"/>
    </source>
</evidence>
<accession>A0A6S6XYI0</accession>
<dbReference type="InterPro" id="IPR025110">
    <property type="entry name" value="AMP-bd_C"/>
</dbReference>
<feature type="domain" description="Acetyl-coenzyme A synthetase N-terminal" evidence="7">
    <location>
        <begin position="37"/>
        <end position="92"/>
    </location>
</feature>
<dbReference type="Pfam" id="PF13193">
    <property type="entry name" value="AMP-binding_C"/>
    <property type="match status" value="1"/>
</dbReference>
<dbReference type="AlphaFoldDB" id="A0A6S6XYI0"/>
<dbReference type="SUPFAM" id="SSF56801">
    <property type="entry name" value="Acetyl-CoA synthetase-like"/>
    <property type="match status" value="1"/>
</dbReference>
<dbReference type="InterPro" id="IPR045851">
    <property type="entry name" value="AMP-bd_C_sf"/>
</dbReference>
<evidence type="ECO:0000256" key="1">
    <source>
        <dbReference type="ARBA" id="ARBA00006432"/>
    </source>
</evidence>
<protein>
    <submittedName>
        <fullName evidence="8">Acetoacetyl-coenzyme A synthetase</fullName>
        <ecNumber evidence="8">6.2.1.16</ecNumber>
    </submittedName>
</protein>
<gene>
    <name evidence="8" type="primary">acsA</name>
    <name evidence="8" type="ORF">DENOEST_0757</name>
</gene>
<evidence type="ECO:0000259" key="5">
    <source>
        <dbReference type="Pfam" id="PF00501"/>
    </source>
</evidence>
<dbReference type="GO" id="GO:0005524">
    <property type="term" value="F:ATP binding"/>
    <property type="evidence" value="ECO:0007669"/>
    <property type="project" value="UniProtKB-KW"/>
</dbReference>
<dbReference type="PROSITE" id="PS00455">
    <property type="entry name" value="AMP_BINDING"/>
    <property type="match status" value="1"/>
</dbReference>
<dbReference type="InterPro" id="IPR005914">
    <property type="entry name" value="Acac_CoA_synth"/>
</dbReference>
<dbReference type="InterPro" id="IPR020845">
    <property type="entry name" value="AMP-binding_CS"/>
</dbReference>
<keyword evidence="4" id="KW-0067">ATP-binding</keyword>
<dbReference type="RefSeq" id="WP_145770042.1">
    <property type="nucleotide sequence ID" value="NZ_LR778301.1"/>
</dbReference>
<dbReference type="InterPro" id="IPR042099">
    <property type="entry name" value="ANL_N_sf"/>
</dbReference>
<organism evidence="8 9">
    <name type="scientific">Denitratisoma oestradiolicum</name>
    <dbReference type="NCBI Taxonomy" id="311182"/>
    <lineage>
        <taxon>Bacteria</taxon>
        <taxon>Pseudomonadati</taxon>
        <taxon>Pseudomonadota</taxon>
        <taxon>Betaproteobacteria</taxon>
        <taxon>Nitrosomonadales</taxon>
        <taxon>Sterolibacteriaceae</taxon>
        <taxon>Denitratisoma</taxon>
    </lineage>
</organism>
<keyword evidence="3" id="KW-0547">Nucleotide-binding</keyword>
<evidence type="ECO:0000256" key="4">
    <source>
        <dbReference type="ARBA" id="ARBA00022840"/>
    </source>
</evidence>
<evidence type="ECO:0000313" key="8">
    <source>
        <dbReference type="EMBL" id="CAB1367922.1"/>
    </source>
</evidence>
<dbReference type="NCBIfam" id="TIGR01217">
    <property type="entry name" value="ac_ac_CoA_syn"/>
    <property type="match status" value="1"/>
</dbReference>
<sequence length="652" mass="71543">MRAPILWSPTPHFQSASTLGRYLDWLADTRGLRFDGYEPLWQWSVSHGEDFWQSLWDFFEVRSSRPAQAVLTGKMPECRWFPGAQLNYAENVFRQGNAAQPALIFCREGEPAREVSWRELQDQMAAVAGHLKRLGVKPGDRVAAYLANTPEAVVAFLATASIGAVWSCCSPDFGADSVIDRFRQIEPKVLFAVEGYQYGGKSFDCRPVVQTLRATLDALVATILIPHGPVGVGGPGTLTWAEVLEGDAVLEFEQVAFDHPLWIVYSSGTTGLPKALVHGHGGIVLEELKWLGLHLDVRAGERFFWFSTTGWVMWNVVVSGLLLGATIVLYDGNPGYPDLDTLWRMAEEQHVSVMGAGAPFLTACMKAGLKPGATHDLSRLRVLGSTGAPLPPEAFDWVYGAVKADLMLASSSGGTEVCTAFLGSSPLLPVRAGELQCRLLGVKAAAFDEAGQPLIGELGELVLTAPIPSMPICFWNDPGMERYRQTYFDVYPEVWRHGDWVTIHEDGSAVIHGRSDSTLKRMGVRMGTSDLYRAVEEVPEVADSLVVGVEPPGRDYLILLFVVLKPGLQLDAPLRQRILDAIRLRLTPRHVPDQIHQIDEVPMTLTGKKLEVPVKRLLAGEVFARAVNLGAVRNPESLNYFLSLAAQLRAAA</sequence>
<dbReference type="GO" id="GO:0006629">
    <property type="term" value="P:lipid metabolic process"/>
    <property type="evidence" value="ECO:0007669"/>
    <property type="project" value="InterPro"/>
</dbReference>
<dbReference type="Proteomes" id="UP000515733">
    <property type="component" value="Chromosome"/>
</dbReference>
<dbReference type="Gene3D" id="3.30.300.30">
    <property type="match status" value="1"/>
</dbReference>